<gene>
    <name evidence="1" type="ORF">ASPACDRAFT_47782</name>
</gene>
<protein>
    <submittedName>
        <fullName evidence="1">Uncharacterized protein</fullName>
    </submittedName>
</protein>
<reference evidence="2" key="1">
    <citation type="journal article" date="2017" name="Genome Biol.">
        <title>Comparative genomics reveals high biological diversity and specific adaptations in the industrially and medically important fungal genus Aspergillus.</title>
        <authorList>
            <person name="de Vries R.P."/>
            <person name="Riley R."/>
            <person name="Wiebenga A."/>
            <person name="Aguilar-Osorio G."/>
            <person name="Amillis S."/>
            <person name="Uchima C.A."/>
            <person name="Anderluh G."/>
            <person name="Asadollahi M."/>
            <person name="Askin M."/>
            <person name="Barry K."/>
            <person name="Battaglia E."/>
            <person name="Bayram O."/>
            <person name="Benocci T."/>
            <person name="Braus-Stromeyer S.A."/>
            <person name="Caldana C."/>
            <person name="Canovas D."/>
            <person name="Cerqueira G.C."/>
            <person name="Chen F."/>
            <person name="Chen W."/>
            <person name="Choi C."/>
            <person name="Clum A."/>
            <person name="Dos Santos R.A."/>
            <person name="Damasio A.R."/>
            <person name="Diallinas G."/>
            <person name="Emri T."/>
            <person name="Fekete E."/>
            <person name="Flipphi M."/>
            <person name="Freyberg S."/>
            <person name="Gallo A."/>
            <person name="Gournas C."/>
            <person name="Habgood R."/>
            <person name="Hainaut M."/>
            <person name="Harispe M.L."/>
            <person name="Henrissat B."/>
            <person name="Hilden K.S."/>
            <person name="Hope R."/>
            <person name="Hossain A."/>
            <person name="Karabika E."/>
            <person name="Karaffa L."/>
            <person name="Karanyi Z."/>
            <person name="Krasevec N."/>
            <person name="Kuo A."/>
            <person name="Kusch H."/>
            <person name="LaButti K."/>
            <person name="Lagendijk E.L."/>
            <person name="Lapidus A."/>
            <person name="Levasseur A."/>
            <person name="Lindquist E."/>
            <person name="Lipzen A."/>
            <person name="Logrieco A.F."/>
            <person name="MacCabe A."/>
            <person name="Maekelae M.R."/>
            <person name="Malavazi I."/>
            <person name="Melin P."/>
            <person name="Meyer V."/>
            <person name="Mielnichuk N."/>
            <person name="Miskei M."/>
            <person name="Molnar A.P."/>
            <person name="Mule G."/>
            <person name="Ngan C.Y."/>
            <person name="Orejas M."/>
            <person name="Orosz E."/>
            <person name="Ouedraogo J.P."/>
            <person name="Overkamp K.M."/>
            <person name="Park H.-S."/>
            <person name="Perrone G."/>
            <person name="Piumi F."/>
            <person name="Punt P.J."/>
            <person name="Ram A.F."/>
            <person name="Ramon A."/>
            <person name="Rauscher S."/>
            <person name="Record E."/>
            <person name="Riano-Pachon D.M."/>
            <person name="Robert V."/>
            <person name="Roehrig J."/>
            <person name="Ruller R."/>
            <person name="Salamov A."/>
            <person name="Salih N.S."/>
            <person name="Samson R.A."/>
            <person name="Sandor E."/>
            <person name="Sanguinetti M."/>
            <person name="Schuetze T."/>
            <person name="Sepcic K."/>
            <person name="Shelest E."/>
            <person name="Sherlock G."/>
            <person name="Sophianopoulou V."/>
            <person name="Squina F.M."/>
            <person name="Sun H."/>
            <person name="Susca A."/>
            <person name="Todd R.B."/>
            <person name="Tsang A."/>
            <person name="Unkles S.E."/>
            <person name="van de Wiele N."/>
            <person name="van Rossen-Uffink D."/>
            <person name="Oliveira J.V."/>
            <person name="Vesth T.C."/>
            <person name="Visser J."/>
            <person name="Yu J.-H."/>
            <person name="Zhou M."/>
            <person name="Andersen M.R."/>
            <person name="Archer D.B."/>
            <person name="Baker S.E."/>
            <person name="Benoit I."/>
            <person name="Brakhage A.A."/>
            <person name="Braus G.H."/>
            <person name="Fischer R."/>
            <person name="Frisvad J.C."/>
            <person name="Goldman G.H."/>
            <person name="Houbraken J."/>
            <person name="Oakley B."/>
            <person name="Pocsi I."/>
            <person name="Scazzocchio C."/>
            <person name="Seiboth B."/>
            <person name="vanKuyk P.A."/>
            <person name="Wortman J."/>
            <person name="Dyer P.S."/>
            <person name="Grigoriev I.V."/>
        </authorList>
    </citation>
    <scope>NUCLEOTIDE SEQUENCE [LARGE SCALE GENOMIC DNA]</scope>
    <source>
        <strain evidence="2">ATCC 16872 / CBS 172.66 / WB 5094</strain>
    </source>
</reference>
<evidence type="ECO:0000313" key="2">
    <source>
        <dbReference type="Proteomes" id="UP000184546"/>
    </source>
</evidence>
<keyword evidence="2" id="KW-1185">Reference proteome</keyword>
<dbReference type="GeneID" id="30975824"/>
<dbReference type="OrthoDB" id="5376140at2759"/>
<proteinExistence type="predicted"/>
<dbReference type="VEuPathDB" id="FungiDB:ASPACDRAFT_47782"/>
<name>A0A1L9WGZ1_ASPA1</name>
<organism evidence="1 2">
    <name type="scientific">Aspergillus aculeatus (strain ATCC 16872 / CBS 172.66 / WB 5094)</name>
    <dbReference type="NCBI Taxonomy" id="690307"/>
    <lineage>
        <taxon>Eukaryota</taxon>
        <taxon>Fungi</taxon>
        <taxon>Dikarya</taxon>
        <taxon>Ascomycota</taxon>
        <taxon>Pezizomycotina</taxon>
        <taxon>Eurotiomycetes</taxon>
        <taxon>Eurotiomycetidae</taxon>
        <taxon>Eurotiales</taxon>
        <taxon>Aspergillaceae</taxon>
        <taxon>Aspergillus</taxon>
        <taxon>Aspergillus subgen. Circumdati</taxon>
    </lineage>
</organism>
<dbReference type="EMBL" id="KV878989">
    <property type="protein sequence ID" value="OJJ95430.1"/>
    <property type="molecule type" value="Genomic_DNA"/>
</dbReference>
<dbReference type="OMA" id="MGFIRYS"/>
<dbReference type="AlphaFoldDB" id="A0A1L9WGZ1"/>
<dbReference type="STRING" id="690307.A0A1L9WGZ1"/>
<accession>A0A1L9WGZ1</accession>
<dbReference type="Proteomes" id="UP000184546">
    <property type="component" value="Unassembled WGS sequence"/>
</dbReference>
<dbReference type="RefSeq" id="XP_020051770.1">
    <property type="nucleotide sequence ID" value="XM_020202010.1"/>
</dbReference>
<sequence length="369" mass="42219">MQWTLDEREIRGWTDGDAFRELYLFWKDAIAESFGLDGGFIQTHRETADSIFVTATAREVSGYLGFIEFSKKTGRVSLVAADAHLLSTNTAEAKVKARAPDVTNEDLFTFRNPRLKLAALYLNRDGHQVSIIAWGRFWLFPPQQADSPLLCETGYRDQDTLVGSQREQEAKPLLVMQARESKDVAIFLDRDTNYVTRLTFALWMGMAFDIRGVTDSWNTITTDYGDILFYPRYANKLFLEGVRLPETTLGKGVFQYGYNFRRAPVSASRRSLIDSQAEAQQLCNIWNVAIEQQHDDALRRYAHLHLDKPQALELRGANDHLTESTVKAVWTYLRRMDGGNRFYGNNFYYAGLSPNVSHIQRPTLIWLAC</sequence>
<evidence type="ECO:0000313" key="1">
    <source>
        <dbReference type="EMBL" id="OJJ95430.1"/>
    </source>
</evidence>